<evidence type="ECO:0000313" key="3">
    <source>
        <dbReference type="Proteomes" id="UP001273166"/>
    </source>
</evidence>
<reference evidence="2" key="2">
    <citation type="submission" date="2023-06" db="EMBL/GenBank/DDBJ databases">
        <authorList>
            <consortium name="Lawrence Berkeley National Laboratory"/>
            <person name="Mondo S.J."/>
            <person name="Hensen N."/>
            <person name="Bonometti L."/>
            <person name="Westerberg I."/>
            <person name="Brannstrom I.O."/>
            <person name="Guillou S."/>
            <person name="Cros-Aarteil S."/>
            <person name="Calhoun S."/>
            <person name="Haridas S."/>
            <person name="Kuo A."/>
            <person name="Pangilinan J."/>
            <person name="Riley R."/>
            <person name="Labutti K."/>
            <person name="Andreopoulos B."/>
            <person name="Lipzen A."/>
            <person name="Chen C."/>
            <person name="Yanf M."/>
            <person name="Daum C."/>
            <person name="Ng V."/>
            <person name="Clum A."/>
            <person name="Steindorff A."/>
            <person name="Ohm R."/>
            <person name="Martin F."/>
            <person name="Silar P."/>
            <person name="Natvig D."/>
            <person name="Lalanne C."/>
            <person name="Gautier V."/>
            <person name="Ament-Velasquez S.L."/>
            <person name="Kruys A."/>
            <person name="Hutchinson M.I."/>
            <person name="Powell A.J."/>
            <person name="Barry K."/>
            <person name="Miller A.N."/>
            <person name="Grigoriev I.V."/>
            <person name="Debuchy R."/>
            <person name="Gladieux P."/>
            <person name="Thoren M.H."/>
            <person name="Johannesson H."/>
        </authorList>
    </citation>
    <scope>NUCLEOTIDE SEQUENCE</scope>
    <source>
        <strain evidence="2">CBS 333.67</strain>
    </source>
</reference>
<protein>
    <recommendedName>
        <fullName evidence="1">2EXR domain-containing protein</fullName>
    </recommendedName>
</protein>
<dbReference type="Proteomes" id="UP001273166">
    <property type="component" value="Unassembled WGS sequence"/>
</dbReference>
<gene>
    <name evidence="2" type="ORF">B0T15DRAFT_375087</name>
</gene>
<name>A0AAJ0H1N5_9PEZI</name>
<dbReference type="Pfam" id="PF20150">
    <property type="entry name" value="2EXR"/>
    <property type="match status" value="1"/>
</dbReference>
<dbReference type="RefSeq" id="XP_062725645.1">
    <property type="nucleotide sequence ID" value="XM_062864224.1"/>
</dbReference>
<feature type="domain" description="2EXR" evidence="1">
    <location>
        <begin position="1"/>
        <end position="125"/>
    </location>
</feature>
<dbReference type="InterPro" id="IPR045518">
    <property type="entry name" value="2EXR"/>
</dbReference>
<keyword evidence="3" id="KW-1185">Reference proteome</keyword>
<feature type="non-terminal residue" evidence="2">
    <location>
        <position position="1"/>
    </location>
</feature>
<feature type="non-terminal residue" evidence="2">
    <location>
        <position position="406"/>
    </location>
</feature>
<accession>A0AAJ0H1N5</accession>
<dbReference type="AlphaFoldDB" id="A0AAJ0H1N5"/>
<reference evidence="2" key="1">
    <citation type="journal article" date="2023" name="Mol. Phylogenet. Evol.">
        <title>Genome-scale phylogeny and comparative genomics of the fungal order Sordariales.</title>
        <authorList>
            <person name="Hensen N."/>
            <person name="Bonometti L."/>
            <person name="Westerberg I."/>
            <person name="Brannstrom I.O."/>
            <person name="Guillou S."/>
            <person name="Cros-Aarteil S."/>
            <person name="Calhoun S."/>
            <person name="Haridas S."/>
            <person name="Kuo A."/>
            <person name="Mondo S."/>
            <person name="Pangilinan J."/>
            <person name="Riley R."/>
            <person name="LaButti K."/>
            <person name="Andreopoulos B."/>
            <person name="Lipzen A."/>
            <person name="Chen C."/>
            <person name="Yan M."/>
            <person name="Daum C."/>
            <person name="Ng V."/>
            <person name="Clum A."/>
            <person name="Steindorff A."/>
            <person name="Ohm R.A."/>
            <person name="Martin F."/>
            <person name="Silar P."/>
            <person name="Natvig D.O."/>
            <person name="Lalanne C."/>
            <person name="Gautier V."/>
            <person name="Ament-Velasquez S.L."/>
            <person name="Kruys A."/>
            <person name="Hutchinson M.I."/>
            <person name="Powell A.J."/>
            <person name="Barry K."/>
            <person name="Miller A.N."/>
            <person name="Grigoriev I.V."/>
            <person name="Debuchy R."/>
            <person name="Gladieux P."/>
            <person name="Hiltunen Thoren M."/>
            <person name="Johannesson H."/>
        </authorList>
    </citation>
    <scope>NUCLEOTIDE SEQUENCE</scope>
    <source>
        <strain evidence="2">CBS 333.67</strain>
    </source>
</reference>
<dbReference type="PANTHER" id="PTHR35910:SF6">
    <property type="entry name" value="2EXR DOMAIN-CONTAINING PROTEIN"/>
    <property type="match status" value="1"/>
</dbReference>
<evidence type="ECO:0000313" key="2">
    <source>
        <dbReference type="EMBL" id="KAK3309865.1"/>
    </source>
</evidence>
<dbReference type="GeneID" id="87883053"/>
<sequence>FPRLPAELRLRIWYLSLKRQRMIKVAVWTEWTEDWAKSSDQSKSRYFMARNHLGKLVSGGSYSTQILHPNRPALFSPLLWVTCESRQAALGFYRVHLPTSIQGRSSCGNKTEELVLYFNPEHDIVDIEDWSLSGAGLVDFLHDARAYDRKGRGVTHLALDMYGTCPGHSRLPSPTTIHPVAAVSFAEILQYTLRTVLQPVPCNGPFRIQPTVDGDKSHFAQTMPLHANQRWDRFGTGNIRWLETDPRWGVEHDLGAVSFRRNPLTCLWSWEDMERAFGIAERVPDDKFRFYLCPYIHWPAPQSYYDAVHDKSTVLPPRQNNPFLKSPWREKLAAYLHVEQEHWLRRTRQEEIPRHGSLVDAETFQRMESVPSTALGMWLCSPEAFGNSDNPAGKVFDLSASRPGLL</sequence>
<dbReference type="EMBL" id="JAUDZG010000001">
    <property type="protein sequence ID" value="KAK3309865.1"/>
    <property type="molecule type" value="Genomic_DNA"/>
</dbReference>
<evidence type="ECO:0000259" key="1">
    <source>
        <dbReference type="Pfam" id="PF20150"/>
    </source>
</evidence>
<organism evidence="2 3">
    <name type="scientific">Chaetomium strumarium</name>
    <dbReference type="NCBI Taxonomy" id="1170767"/>
    <lineage>
        <taxon>Eukaryota</taxon>
        <taxon>Fungi</taxon>
        <taxon>Dikarya</taxon>
        <taxon>Ascomycota</taxon>
        <taxon>Pezizomycotina</taxon>
        <taxon>Sordariomycetes</taxon>
        <taxon>Sordariomycetidae</taxon>
        <taxon>Sordariales</taxon>
        <taxon>Chaetomiaceae</taxon>
        <taxon>Chaetomium</taxon>
    </lineage>
</organism>
<comment type="caution">
    <text evidence="2">The sequence shown here is derived from an EMBL/GenBank/DDBJ whole genome shotgun (WGS) entry which is preliminary data.</text>
</comment>
<proteinExistence type="predicted"/>
<dbReference type="PANTHER" id="PTHR35910">
    <property type="entry name" value="2EXR DOMAIN-CONTAINING PROTEIN"/>
    <property type="match status" value="1"/>
</dbReference>